<dbReference type="AlphaFoldDB" id="A0A1B9IV64"/>
<feature type="compositionally biased region" description="Polar residues" evidence="1">
    <location>
        <begin position="193"/>
        <end position="203"/>
    </location>
</feature>
<organism evidence="2 3">
    <name type="scientific">Kwoniella mangroviensis CBS 10435</name>
    <dbReference type="NCBI Taxonomy" id="1331196"/>
    <lineage>
        <taxon>Eukaryota</taxon>
        <taxon>Fungi</taxon>
        <taxon>Dikarya</taxon>
        <taxon>Basidiomycota</taxon>
        <taxon>Agaricomycotina</taxon>
        <taxon>Tremellomycetes</taxon>
        <taxon>Tremellales</taxon>
        <taxon>Cryptococcaceae</taxon>
        <taxon>Kwoniella</taxon>
    </lineage>
</organism>
<gene>
    <name evidence="2" type="ORF">L486_02085</name>
</gene>
<name>A0A1B9IV64_9TREE</name>
<keyword evidence="3" id="KW-1185">Reference proteome</keyword>
<reference evidence="2 3" key="1">
    <citation type="submission" date="2013-07" db="EMBL/GenBank/DDBJ databases">
        <title>The Genome Sequence of Kwoniella mangroviensis CBS10435.</title>
        <authorList>
            <consortium name="The Broad Institute Genome Sequencing Platform"/>
            <person name="Cuomo C."/>
            <person name="Litvintseva A."/>
            <person name="Chen Y."/>
            <person name="Heitman J."/>
            <person name="Sun S."/>
            <person name="Springer D."/>
            <person name="Dromer F."/>
            <person name="Young S.K."/>
            <person name="Zeng Q."/>
            <person name="Gargeya S."/>
            <person name="Fitzgerald M."/>
            <person name="Abouelleil A."/>
            <person name="Alvarado L."/>
            <person name="Berlin A.M."/>
            <person name="Chapman S.B."/>
            <person name="Dewar J."/>
            <person name="Goldberg J."/>
            <person name="Griggs A."/>
            <person name="Gujja S."/>
            <person name="Hansen M."/>
            <person name="Howarth C."/>
            <person name="Imamovic A."/>
            <person name="Larimer J."/>
            <person name="McCowan C."/>
            <person name="Murphy C."/>
            <person name="Pearson M."/>
            <person name="Priest M."/>
            <person name="Roberts A."/>
            <person name="Saif S."/>
            <person name="Shea T."/>
            <person name="Sykes S."/>
            <person name="Wortman J."/>
            <person name="Nusbaum C."/>
            <person name="Birren B."/>
        </authorList>
    </citation>
    <scope>NUCLEOTIDE SEQUENCE [LARGE SCALE GENOMIC DNA]</scope>
    <source>
        <strain evidence="2 3">CBS 10435</strain>
    </source>
</reference>
<reference evidence="3" key="2">
    <citation type="submission" date="2013-12" db="EMBL/GenBank/DDBJ databases">
        <title>Evolution of pathogenesis and genome organization in the Tremellales.</title>
        <authorList>
            <person name="Cuomo C."/>
            <person name="Litvintseva A."/>
            <person name="Heitman J."/>
            <person name="Chen Y."/>
            <person name="Sun S."/>
            <person name="Springer D."/>
            <person name="Dromer F."/>
            <person name="Young S."/>
            <person name="Zeng Q."/>
            <person name="Chapman S."/>
            <person name="Gujja S."/>
            <person name="Saif S."/>
            <person name="Birren B."/>
        </authorList>
    </citation>
    <scope>NUCLEOTIDE SEQUENCE [LARGE SCALE GENOMIC DNA]</scope>
    <source>
        <strain evidence="3">CBS 10435</strain>
    </source>
</reference>
<evidence type="ECO:0000256" key="1">
    <source>
        <dbReference type="SAM" id="MobiDB-lite"/>
    </source>
</evidence>
<dbReference type="Proteomes" id="UP000092583">
    <property type="component" value="Unassembled WGS sequence"/>
</dbReference>
<feature type="region of interest" description="Disordered" evidence="1">
    <location>
        <begin position="186"/>
        <end position="213"/>
    </location>
</feature>
<sequence length="336" mass="37472">MDMSTSINRSSLPPRFRPTPIQSILSDTSKCTSSSEPLTVSIGGKYIALEDKYKNEGPSDRWAVGFLPESQMTNDHPVYSATIKTIAGDESELETPVSVISALSRIMQAQFNHKCCYIMPSISFVQGDKLIKIGYPYSPADGVAQSSIALIGATITRMQHSGQTIAEIRDRFDAPQFERIWRKYPGAQEGFDGSNSKQISSLQDALRSDDADPQNTPALKDCLDAWSLATVSYDRKSRDGKHDEYSIEYLPSNTGAFIDDWKLNRFDRRKTTEDTETRLMRATKTATSLLATLLHNECTDAKIDLYTEAEFGVRVIQSSNPESCRISLTDYNSSRQ</sequence>
<accession>A0A1B9IV64</accession>
<evidence type="ECO:0000313" key="2">
    <source>
        <dbReference type="EMBL" id="OCF59420.1"/>
    </source>
</evidence>
<protein>
    <submittedName>
        <fullName evidence="2">Uncharacterized protein</fullName>
    </submittedName>
</protein>
<evidence type="ECO:0000313" key="3">
    <source>
        <dbReference type="Proteomes" id="UP000092583"/>
    </source>
</evidence>
<proteinExistence type="predicted"/>
<dbReference type="EMBL" id="KI669460">
    <property type="protein sequence ID" value="OCF59420.1"/>
    <property type="molecule type" value="Genomic_DNA"/>
</dbReference>